<sequence>MAMIVSHSAPITRNFRCFVKDNGRFDWEVQGGVLEKFIELQVEPQLQEIFKLKHEILLLHKSMRYIGGELLNVGHRIKCIYLGKASQHERVISMMQKDANHVSTDPLKFHIHQIYKMSIRAEVTLKKILFVIVACLPNSSILQLGGQIMDSS</sequence>
<proteinExistence type="predicted"/>
<dbReference type="EMBL" id="JAQQAF010000004">
    <property type="protein sequence ID" value="KAJ8490740.1"/>
    <property type="molecule type" value="Genomic_DNA"/>
</dbReference>
<keyword evidence="2" id="KW-1185">Reference proteome</keyword>
<dbReference type="Proteomes" id="UP001222027">
    <property type="component" value="Unassembled WGS sequence"/>
</dbReference>
<gene>
    <name evidence="1" type="ORF">OPV22_012461</name>
</gene>
<name>A0AAV8QX73_ENSVE</name>
<evidence type="ECO:0000313" key="2">
    <source>
        <dbReference type="Proteomes" id="UP001222027"/>
    </source>
</evidence>
<accession>A0AAV8QX73</accession>
<protein>
    <submittedName>
        <fullName evidence="1">Uncharacterized protein</fullName>
    </submittedName>
</protein>
<organism evidence="1 2">
    <name type="scientific">Ensete ventricosum</name>
    <name type="common">Abyssinian banana</name>
    <name type="synonym">Musa ensete</name>
    <dbReference type="NCBI Taxonomy" id="4639"/>
    <lineage>
        <taxon>Eukaryota</taxon>
        <taxon>Viridiplantae</taxon>
        <taxon>Streptophyta</taxon>
        <taxon>Embryophyta</taxon>
        <taxon>Tracheophyta</taxon>
        <taxon>Spermatophyta</taxon>
        <taxon>Magnoliopsida</taxon>
        <taxon>Liliopsida</taxon>
        <taxon>Zingiberales</taxon>
        <taxon>Musaceae</taxon>
        <taxon>Ensete</taxon>
    </lineage>
</organism>
<dbReference type="AlphaFoldDB" id="A0AAV8QX73"/>
<reference evidence="1 2" key="1">
    <citation type="submission" date="2022-12" db="EMBL/GenBank/DDBJ databases">
        <title>Chromosome-scale assembly of the Ensete ventricosum genome.</title>
        <authorList>
            <person name="Dussert Y."/>
            <person name="Stocks J."/>
            <person name="Wendawek A."/>
            <person name="Woldeyes F."/>
            <person name="Nichols R.A."/>
            <person name="Borrell J.S."/>
        </authorList>
    </citation>
    <scope>NUCLEOTIDE SEQUENCE [LARGE SCALE GENOMIC DNA]</scope>
    <source>
        <strain evidence="2">cv. Maze</strain>
        <tissue evidence="1">Seeds</tissue>
    </source>
</reference>
<comment type="caution">
    <text evidence="1">The sequence shown here is derived from an EMBL/GenBank/DDBJ whole genome shotgun (WGS) entry which is preliminary data.</text>
</comment>
<evidence type="ECO:0000313" key="1">
    <source>
        <dbReference type="EMBL" id="KAJ8490740.1"/>
    </source>
</evidence>